<proteinExistence type="predicted"/>
<name>A0A8S5SN54_9CAUD</name>
<dbReference type="EMBL" id="BK032629">
    <property type="protein sequence ID" value="DAF52111.1"/>
    <property type="molecule type" value="Genomic_DNA"/>
</dbReference>
<accession>A0A8S5SN54</accession>
<evidence type="ECO:0000313" key="1">
    <source>
        <dbReference type="EMBL" id="DAF52111.1"/>
    </source>
</evidence>
<reference evidence="1" key="1">
    <citation type="journal article" date="2021" name="Proc. Natl. Acad. Sci. U.S.A.">
        <title>A Catalog of Tens of Thousands of Viruses from Human Metagenomes Reveals Hidden Associations with Chronic Diseases.</title>
        <authorList>
            <person name="Tisza M.J."/>
            <person name="Buck C.B."/>
        </authorList>
    </citation>
    <scope>NUCLEOTIDE SEQUENCE</scope>
    <source>
        <strain evidence="1">CtPoO4</strain>
    </source>
</reference>
<sequence>MRKYRIENYGIYKNIFDVQMNTWWCGWITIKTFVASDICTDSIDYAKACAQELLDKLREELL</sequence>
<protein>
    <submittedName>
        <fullName evidence="1">Uncharacterized protein</fullName>
    </submittedName>
</protein>
<organism evidence="1">
    <name type="scientific">Myoviridae sp. ctPoO4</name>
    <dbReference type="NCBI Taxonomy" id="2827685"/>
    <lineage>
        <taxon>Viruses</taxon>
        <taxon>Duplodnaviria</taxon>
        <taxon>Heunggongvirae</taxon>
        <taxon>Uroviricota</taxon>
        <taxon>Caudoviricetes</taxon>
    </lineage>
</organism>